<keyword evidence="2" id="KW-0762">Sugar transport</keyword>
<evidence type="ECO:0000256" key="5">
    <source>
        <dbReference type="PIRSR" id="PIRSR000699-1"/>
    </source>
</evidence>
<evidence type="ECO:0000313" key="9">
    <source>
        <dbReference type="Proteomes" id="UP000199662"/>
    </source>
</evidence>
<evidence type="ECO:0000256" key="1">
    <source>
        <dbReference type="ARBA" id="ARBA00022448"/>
    </source>
</evidence>
<reference evidence="9" key="1">
    <citation type="submission" date="2016-10" db="EMBL/GenBank/DDBJ databases">
        <authorList>
            <person name="Varghese N."/>
            <person name="Submissions S."/>
        </authorList>
    </citation>
    <scope>NUCLEOTIDE SEQUENCE [LARGE SCALE GENOMIC DNA]</scope>
    <source>
        <strain evidence="9">DSM 2179</strain>
    </source>
</reference>
<dbReference type="Gene3D" id="1.20.58.80">
    <property type="entry name" value="Phosphotransferase system, lactose/cellobiose-type IIA subunit"/>
    <property type="match status" value="1"/>
</dbReference>
<proteinExistence type="predicted"/>
<dbReference type="CDD" id="cd00215">
    <property type="entry name" value="PTS_IIA_lac"/>
    <property type="match status" value="1"/>
</dbReference>
<dbReference type="RefSeq" id="WP_091831104.1">
    <property type="nucleotide sequence ID" value="NZ_FNZK01000008.1"/>
</dbReference>
<feature type="active site" description="Tele-phosphohistidine intermediate" evidence="5">
    <location>
        <position position="76"/>
    </location>
</feature>
<keyword evidence="6" id="KW-0479">Metal-binding</keyword>
<feature type="binding site" evidence="6">
    <location>
        <position position="79"/>
    </location>
    <ligand>
        <name>Mg(2+)</name>
        <dbReference type="ChEBI" id="CHEBI:18420"/>
        <note>ligand shared between all trimeric partners</note>
    </ligand>
</feature>
<dbReference type="PANTHER" id="PTHR34382">
    <property type="entry name" value="PTS SYSTEM N,N'-DIACETYLCHITOBIOSE-SPECIFIC EIIA COMPONENT"/>
    <property type="match status" value="1"/>
</dbReference>
<evidence type="ECO:0000256" key="2">
    <source>
        <dbReference type="ARBA" id="ARBA00022597"/>
    </source>
</evidence>
<name>A0A1H6YZ54_9FIRM</name>
<organism evidence="8 9">
    <name type="scientific">Propionispira arboris</name>
    <dbReference type="NCBI Taxonomy" id="84035"/>
    <lineage>
        <taxon>Bacteria</taxon>
        <taxon>Bacillati</taxon>
        <taxon>Bacillota</taxon>
        <taxon>Negativicutes</taxon>
        <taxon>Selenomonadales</taxon>
        <taxon>Selenomonadaceae</taxon>
        <taxon>Propionispira</taxon>
    </lineage>
</organism>
<dbReference type="PROSITE" id="PS51095">
    <property type="entry name" value="PTS_EIIA_TYPE_3"/>
    <property type="match status" value="1"/>
</dbReference>
<keyword evidence="6" id="KW-0460">Magnesium</keyword>
<evidence type="ECO:0000313" key="8">
    <source>
        <dbReference type="EMBL" id="SEJ45666.1"/>
    </source>
</evidence>
<gene>
    <name evidence="8" type="ORF">SAMN05660742_10834</name>
</gene>
<dbReference type="InterPro" id="IPR003188">
    <property type="entry name" value="PTS_IIA_lac/cel"/>
</dbReference>
<dbReference type="GO" id="GO:0016740">
    <property type="term" value="F:transferase activity"/>
    <property type="evidence" value="ECO:0007669"/>
    <property type="project" value="UniProtKB-KW"/>
</dbReference>
<dbReference type="PANTHER" id="PTHR34382:SF7">
    <property type="entry name" value="PTS SYSTEM N,N'-DIACETYLCHITOBIOSE-SPECIFIC EIIA COMPONENT"/>
    <property type="match status" value="1"/>
</dbReference>
<keyword evidence="3" id="KW-0808">Transferase</keyword>
<evidence type="ECO:0000256" key="6">
    <source>
        <dbReference type="PIRSR" id="PIRSR000699-2"/>
    </source>
</evidence>
<evidence type="ECO:0000256" key="4">
    <source>
        <dbReference type="ARBA" id="ARBA00022683"/>
    </source>
</evidence>
<feature type="modified residue" description="Phosphohistidine; by HPr" evidence="7">
    <location>
        <position position="76"/>
    </location>
</feature>
<dbReference type="SUPFAM" id="SSF46973">
    <property type="entry name" value="Enzyme IIa from lactose specific PTS, IIa-lac"/>
    <property type="match status" value="1"/>
</dbReference>
<dbReference type="GO" id="GO:0009401">
    <property type="term" value="P:phosphoenolpyruvate-dependent sugar phosphotransferase system"/>
    <property type="evidence" value="ECO:0007669"/>
    <property type="project" value="UniProtKB-KW"/>
</dbReference>
<evidence type="ECO:0000256" key="3">
    <source>
        <dbReference type="ARBA" id="ARBA00022679"/>
    </source>
</evidence>
<dbReference type="STRING" id="84035.SAMN05660742_10834"/>
<dbReference type="Proteomes" id="UP000199662">
    <property type="component" value="Unassembled WGS sequence"/>
</dbReference>
<keyword evidence="9" id="KW-1185">Reference proteome</keyword>
<accession>A0A1H6YZ54</accession>
<comment type="cofactor">
    <cofactor evidence="6">
        <name>Mg(2+)</name>
        <dbReference type="ChEBI" id="CHEBI:18420"/>
    </cofactor>
    <text evidence="6">Binds 1 Mg(2+) ion per trimer.</text>
</comment>
<dbReference type="PIRSF" id="PIRSF000699">
    <property type="entry name" value="PTS_IILac_III"/>
    <property type="match status" value="1"/>
</dbReference>
<dbReference type="EMBL" id="FNZK01000008">
    <property type="protein sequence ID" value="SEJ45666.1"/>
    <property type="molecule type" value="Genomic_DNA"/>
</dbReference>
<dbReference type="InterPro" id="IPR036542">
    <property type="entry name" value="PTS_IIA_lac/cel_sf"/>
</dbReference>
<keyword evidence="4" id="KW-0598">Phosphotransferase system</keyword>
<dbReference type="Pfam" id="PF02255">
    <property type="entry name" value="PTS_IIA"/>
    <property type="match status" value="1"/>
</dbReference>
<protein>
    <submittedName>
        <fullName evidence="8">PTS system, cellobiose-specific IIA component</fullName>
    </submittedName>
</protein>
<keyword evidence="1" id="KW-0813">Transport</keyword>
<dbReference type="GO" id="GO:0046872">
    <property type="term" value="F:metal ion binding"/>
    <property type="evidence" value="ECO:0007669"/>
    <property type="project" value="UniProtKB-KW"/>
</dbReference>
<sequence>MTGSEQDLFEILSNAGAAKSEYMKAIQSVKKQNFAEVESLFKTGDEYLLAAHKVHTKMIQEEAGGSEPKISLLLVHVEDQLMGCESIKIMAKEFIHVYAQLQDLKKEQTVILNKIT</sequence>
<evidence type="ECO:0000256" key="7">
    <source>
        <dbReference type="PROSITE-ProRule" id="PRU00418"/>
    </source>
</evidence>
<dbReference type="AlphaFoldDB" id="A0A1H6YZ54"/>